<dbReference type="InterPro" id="IPR006059">
    <property type="entry name" value="SBP"/>
</dbReference>
<evidence type="ECO:0000313" key="1">
    <source>
        <dbReference type="EMBL" id="NIJ00440.1"/>
    </source>
</evidence>
<reference evidence="1 2" key="1">
    <citation type="submission" date="2020-03" db="EMBL/GenBank/DDBJ databases">
        <title>Genomic Encyclopedia of Type Strains, Phase III (KMG-III): the genomes of soil and plant-associated and newly described type strains.</title>
        <authorList>
            <person name="Whitman W."/>
        </authorList>
    </citation>
    <scope>NUCLEOTIDE SEQUENCE [LARGE SCALE GENOMIC DNA]</scope>
    <source>
        <strain evidence="1 2">CECT 4207</strain>
    </source>
</reference>
<dbReference type="SUPFAM" id="SSF53850">
    <property type="entry name" value="Periplasmic binding protein-like II"/>
    <property type="match status" value="1"/>
</dbReference>
<name>A0ABX0TEV4_9MICC</name>
<dbReference type="Pfam" id="PF13416">
    <property type="entry name" value="SBP_bac_8"/>
    <property type="match status" value="1"/>
</dbReference>
<dbReference type="PANTHER" id="PTHR43649">
    <property type="entry name" value="ARABINOSE-BINDING PROTEIN-RELATED"/>
    <property type="match status" value="1"/>
</dbReference>
<accession>A0ABX0TEV4</accession>
<dbReference type="RefSeq" id="WP_167263980.1">
    <property type="nucleotide sequence ID" value="NZ_BAAAVO010000002.1"/>
</dbReference>
<gene>
    <name evidence="1" type="ORF">FHR86_000738</name>
</gene>
<evidence type="ECO:0000313" key="2">
    <source>
        <dbReference type="Proteomes" id="UP000802392"/>
    </source>
</evidence>
<dbReference type="PANTHER" id="PTHR43649:SF11">
    <property type="entry name" value="ABC TRANSPORTER SUBSTRATE-BINDING PROTEIN YESO-RELATED"/>
    <property type="match status" value="1"/>
</dbReference>
<keyword evidence="2" id="KW-1185">Reference proteome</keyword>
<organism evidence="1 2">
    <name type="scientific">Paenarthrobacter ilicis</name>
    <dbReference type="NCBI Taxonomy" id="43665"/>
    <lineage>
        <taxon>Bacteria</taxon>
        <taxon>Bacillati</taxon>
        <taxon>Actinomycetota</taxon>
        <taxon>Actinomycetes</taxon>
        <taxon>Micrococcales</taxon>
        <taxon>Micrococcaceae</taxon>
        <taxon>Paenarthrobacter</taxon>
    </lineage>
</organism>
<dbReference type="PROSITE" id="PS51257">
    <property type="entry name" value="PROKAR_LIPOPROTEIN"/>
    <property type="match status" value="1"/>
</dbReference>
<dbReference type="Proteomes" id="UP000802392">
    <property type="component" value="Unassembled WGS sequence"/>
</dbReference>
<keyword evidence="1" id="KW-0762">Sugar transport</keyword>
<comment type="caution">
    <text evidence="1">The sequence shown here is derived from an EMBL/GenBank/DDBJ whole genome shotgun (WGS) entry which is preliminary data.</text>
</comment>
<sequence length="430" mass="45769">MSTRARKNPAAKIAAAAVAVAIAMTGCGSGSQQASSDGTVTLRFSWWGSDVRHKMTQKLIDAFEAQNPGIKVKGEYGDWSGYWDKLATQVASQDAPDIIQMDAAYLGEYAERGALLELKDVDLAKFDSAVADAGKVEGKQYAVTAGVNAQVVLANPSILKASGVTLPDDKTWTWDEYNKAAASITEGSKSGVYGSGAVSGDAPMNLWFRQHGKSLFTADGKFGFDEGDLTGWYEYQAELRDSKAVPPASVMTEDATASVDQQGLATNRFGLAWYWSNQLSALTKASGQPLEIHRPPSTDGNSASAKQFYKSSQFWSASSRTKHPAEVQKFIDFLANNVEAGEIALADRGIPGNSEVRAAVLPKLTPEDAATAKFIDEISSELGDAVPVPPAGSSSAVEAFGRYGLEVHFNRLSPAEAARKAMDEAKSSLS</sequence>
<keyword evidence="1" id="KW-0813">Transport</keyword>
<dbReference type="InterPro" id="IPR050490">
    <property type="entry name" value="Bact_solute-bd_prot1"/>
</dbReference>
<dbReference type="Gene3D" id="3.40.190.10">
    <property type="entry name" value="Periplasmic binding protein-like II"/>
    <property type="match status" value="2"/>
</dbReference>
<proteinExistence type="predicted"/>
<dbReference type="EMBL" id="JAAOZD010000001">
    <property type="protein sequence ID" value="NIJ00440.1"/>
    <property type="molecule type" value="Genomic_DNA"/>
</dbReference>
<protein>
    <submittedName>
        <fullName evidence="1">Multiple sugar transport system substrate-binding protein</fullName>
    </submittedName>
</protein>